<dbReference type="AlphaFoldDB" id="A0A160TS27"/>
<gene>
    <name evidence="2" type="ORF">MGWOODY_XGa563</name>
</gene>
<evidence type="ECO:0000256" key="1">
    <source>
        <dbReference type="SAM" id="Phobius"/>
    </source>
</evidence>
<keyword evidence="1" id="KW-0812">Transmembrane</keyword>
<protein>
    <submittedName>
        <fullName evidence="2">Uncharacterized protein</fullName>
    </submittedName>
</protein>
<name>A0A160TS27_9ZZZZ</name>
<keyword evidence="1" id="KW-1133">Transmembrane helix</keyword>
<feature type="transmembrane region" description="Helical" evidence="1">
    <location>
        <begin position="25"/>
        <end position="44"/>
    </location>
</feature>
<organism evidence="2">
    <name type="scientific">hydrothermal vent metagenome</name>
    <dbReference type="NCBI Taxonomy" id="652676"/>
    <lineage>
        <taxon>unclassified sequences</taxon>
        <taxon>metagenomes</taxon>
        <taxon>ecological metagenomes</taxon>
    </lineage>
</organism>
<dbReference type="EMBL" id="CZRL01000041">
    <property type="protein sequence ID" value="CUS50902.1"/>
    <property type="molecule type" value="Genomic_DNA"/>
</dbReference>
<accession>A0A160TS27</accession>
<reference evidence="2" key="1">
    <citation type="submission" date="2015-10" db="EMBL/GenBank/DDBJ databases">
        <authorList>
            <person name="Gilbert D.G."/>
        </authorList>
    </citation>
    <scope>NUCLEOTIDE SEQUENCE</scope>
</reference>
<keyword evidence="1" id="KW-0472">Membrane</keyword>
<evidence type="ECO:0000313" key="2">
    <source>
        <dbReference type="EMBL" id="CUS50902.1"/>
    </source>
</evidence>
<sequence>MFNSSPVDSWEGAAAIFNSAGSTGVTIWFLITIVLCIIPVIAAIKHENKAEREHG</sequence>
<proteinExistence type="predicted"/>